<dbReference type="KEGG" id="cliz:G7Y31_09780"/>
<dbReference type="GO" id="GO:0043571">
    <property type="term" value="P:maintenance of CRISPR repeat elements"/>
    <property type="evidence" value="ECO:0007669"/>
    <property type="project" value="InterPro"/>
</dbReference>
<dbReference type="CDD" id="cd09645">
    <property type="entry name" value="Cas5_I-E"/>
    <property type="match status" value="1"/>
</dbReference>
<keyword evidence="1" id="KW-0051">Antiviral defense</keyword>
<dbReference type="InterPro" id="IPR021124">
    <property type="entry name" value="CRISPR-assoc_prot_Cas5"/>
</dbReference>
<dbReference type="NCBIfam" id="TIGR02593">
    <property type="entry name" value="CRISPR_cas5"/>
    <property type="match status" value="1"/>
</dbReference>
<dbReference type="AlphaFoldDB" id="A0A7T0KFN1"/>
<dbReference type="NCBIfam" id="TIGR01868">
    <property type="entry name" value="casD_Cas5e"/>
    <property type="match status" value="1"/>
</dbReference>
<dbReference type="Pfam" id="PF09704">
    <property type="entry name" value="Cas_Cas5d"/>
    <property type="match status" value="1"/>
</dbReference>
<dbReference type="RefSeq" id="WP_165009654.1">
    <property type="nucleotide sequence ID" value="NZ_CP064954.1"/>
</dbReference>
<evidence type="ECO:0000256" key="1">
    <source>
        <dbReference type="ARBA" id="ARBA00023118"/>
    </source>
</evidence>
<evidence type="ECO:0000313" key="3">
    <source>
        <dbReference type="Proteomes" id="UP000594681"/>
    </source>
</evidence>
<evidence type="ECO:0000313" key="2">
    <source>
        <dbReference type="EMBL" id="QPK78813.1"/>
    </source>
</evidence>
<dbReference type="Gene3D" id="3.30.70.2660">
    <property type="match status" value="1"/>
</dbReference>
<dbReference type="Proteomes" id="UP000594681">
    <property type="component" value="Chromosome"/>
</dbReference>
<accession>A0A7T0KFN1</accession>
<dbReference type="GO" id="GO:0003723">
    <property type="term" value="F:RNA binding"/>
    <property type="evidence" value="ECO:0007669"/>
    <property type="project" value="InterPro"/>
</dbReference>
<dbReference type="EMBL" id="CP064954">
    <property type="protein sequence ID" value="QPK78813.1"/>
    <property type="molecule type" value="Genomic_DNA"/>
</dbReference>
<sequence length="232" mass="25786">MPHSLLLLLKGPLQSWGDDSRYKQRTTQAVPSKSGVIGLLAAAVGRRRTDPLEDLAGLRFGVRVDQPGTVLRDFQTALEPKAQNPNLVTRHYLTDAVFVAAVESADREFLSSLEAALHSPRFPLYLGRRSCPAPLQLSLGIREGDLCQALRAEPWHAAAHHRKARSATVNLPIYRDTTPGEKGEPHRDVPVSFAQTHRQYAWREVIQDPEGVLVENLDSQVTDPFFEAVMRA</sequence>
<dbReference type="InterPro" id="IPR010147">
    <property type="entry name" value="CRISPR-assoc_prot_CasD"/>
</dbReference>
<reference evidence="2 3" key="1">
    <citation type="submission" date="2020-11" db="EMBL/GenBank/DDBJ databases">
        <title>Corynebacterium sp. ZJ-599.</title>
        <authorList>
            <person name="Zhou J."/>
        </authorList>
    </citation>
    <scope>NUCLEOTIDE SEQUENCE [LARGE SCALE GENOMIC DNA]</scope>
    <source>
        <strain evidence="2 3">ZJ-599</strain>
    </source>
</reference>
<protein>
    <submittedName>
        <fullName evidence="2">Type I-E CRISPR-associated protein Cas5/CasD</fullName>
    </submittedName>
</protein>
<dbReference type="InterPro" id="IPR013422">
    <property type="entry name" value="CRISPR-assoc_prot_Cas5_N"/>
</dbReference>
<keyword evidence="3" id="KW-1185">Reference proteome</keyword>
<proteinExistence type="predicted"/>
<name>A0A7T0KFN1_9CORY</name>
<gene>
    <name evidence="2" type="primary">cas5e</name>
    <name evidence="2" type="ORF">G7Y31_09780</name>
</gene>
<organism evidence="2 3">
    <name type="scientific">Corynebacterium lizhenjunii</name>
    <dbReference type="NCBI Taxonomy" id="2709394"/>
    <lineage>
        <taxon>Bacteria</taxon>
        <taxon>Bacillati</taxon>
        <taxon>Actinomycetota</taxon>
        <taxon>Actinomycetes</taxon>
        <taxon>Mycobacteriales</taxon>
        <taxon>Corynebacteriaceae</taxon>
        <taxon>Corynebacterium</taxon>
    </lineage>
</organism>
<dbReference type="GO" id="GO:0051607">
    <property type="term" value="P:defense response to virus"/>
    <property type="evidence" value="ECO:0007669"/>
    <property type="project" value="UniProtKB-KW"/>
</dbReference>